<evidence type="ECO:0000256" key="2">
    <source>
        <dbReference type="ARBA" id="ARBA00005982"/>
    </source>
</evidence>
<evidence type="ECO:0000256" key="3">
    <source>
        <dbReference type="ARBA" id="ARBA00022692"/>
    </source>
</evidence>
<reference evidence="8" key="1">
    <citation type="submission" date="2023-02" db="EMBL/GenBank/DDBJ databases">
        <title>Genome of toxic invasive species Heracleum sosnowskyi carries increased number of genes despite the absence of recent whole-genome duplications.</title>
        <authorList>
            <person name="Schelkunov M."/>
            <person name="Shtratnikova V."/>
            <person name="Makarenko M."/>
            <person name="Klepikova A."/>
            <person name="Omelchenko D."/>
            <person name="Novikova G."/>
            <person name="Obukhova E."/>
            <person name="Bogdanov V."/>
            <person name="Penin A."/>
            <person name="Logacheva M."/>
        </authorList>
    </citation>
    <scope>NUCLEOTIDE SEQUENCE</scope>
    <source>
        <strain evidence="8">Hsosn_3</strain>
        <tissue evidence="8">Leaf</tissue>
    </source>
</reference>
<dbReference type="GO" id="GO:0016020">
    <property type="term" value="C:membrane"/>
    <property type="evidence" value="ECO:0007669"/>
    <property type="project" value="UniProtKB-SubCell"/>
</dbReference>
<feature type="transmembrane region" description="Helical" evidence="7">
    <location>
        <begin position="150"/>
        <end position="170"/>
    </location>
</feature>
<keyword evidence="4 7" id="KW-1133">Transmembrane helix</keyword>
<dbReference type="Gene3D" id="1.20.1250.20">
    <property type="entry name" value="MFS general substrate transporter like domains"/>
    <property type="match status" value="2"/>
</dbReference>
<dbReference type="GO" id="GO:0022857">
    <property type="term" value="F:transmembrane transporter activity"/>
    <property type="evidence" value="ECO:0007669"/>
    <property type="project" value="InterPro"/>
</dbReference>
<feature type="transmembrane region" description="Helical" evidence="7">
    <location>
        <begin position="24"/>
        <end position="49"/>
    </location>
</feature>
<evidence type="ECO:0000256" key="5">
    <source>
        <dbReference type="ARBA" id="ARBA00023136"/>
    </source>
</evidence>
<sequence length="218" mass="24103">MSSRGEVETKQEQRTRRGGRRATLFVFVANGLESMPFIGNAANLFVYFYGSMNFSLTKSATMLTNYMGSTFLLSLFGEGFHEMSGNKDGTETEILKKTDQFMKVLGIHVPASSVPVIPVFFTFLAMPIYDRICVPALRKLTGIPTGIRHLQRIGAGLVLSTISMVVAGYVETRRKHVAGKHTMVDSPDPLPMSVLWLGFQYGLVGMADMFTLVELLDC</sequence>
<accession>A0AAD8N2I3</accession>
<name>A0AAD8N2I3_9APIA</name>
<gene>
    <name evidence="8" type="ORF">POM88_011549</name>
</gene>
<dbReference type="Pfam" id="PF00854">
    <property type="entry name" value="PTR2"/>
    <property type="match status" value="1"/>
</dbReference>
<comment type="caution">
    <text evidence="8">The sequence shown here is derived from an EMBL/GenBank/DDBJ whole genome shotgun (WGS) entry which is preliminary data.</text>
</comment>
<evidence type="ECO:0000256" key="1">
    <source>
        <dbReference type="ARBA" id="ARBA00004141"/>
    </source>
</evidence>
<evidence type="ECO:0000256" key="7">
    <source>
        <dbReference type="SAM" id="Phobius"/>
    </source>
</evidence>
<keyword evidence="5 7" id="KW-0472">Membrane</keyword>
<comment type="similarity">
    <text evidence="2">Belongs to the major facilitator superfamily. Proton-dependent oligopeptide transporter (POT/PTR) (TC 2.A.17) family.</text>
</comment>
<proteinExistence type="inferred from homology"/>
<protein>
    <submittedName>
        <fullName evidence="8">Uncharacterized protein</fullName>
    </submittedName>
</protein>
<evidence type="ECO:0000256" key="6">
    <source>
        <dbReference type="ARBA" id="ARBA00044504"/>
    </source>
</evidence>
<dbReference type="InterPro" id="IPR000109">
    <property type="entry name" value="POT_fam"/>
</dbReference>
<evidence type="ECO:0000313" key="9">
    <source>
        <dbReference type="Proteomes" id="UP001237642"/>
    </source>
</evidence>
<dbReference type="InterPro" id="IPR036259">
    <property type="entry name" value="MFS_trans_sf"/>
</dbReference>
<keyword evidence="3 7" id="KW-0812">Transmembrane</keyword>
<keyword evidence="9" id="KW-1185">Reference proteome</keyword>
<dbReference type="EMBL" id="JAUIZM010000003">
    <property type="protein sequence ID" value="KAK1392493.1"/>
    <property type="molecule type" value="Genomic_DNA"/>
</dbReference>
<feature type="transmembrane region" description="Helical" evidence="7">
    <location>
        <begin position="107"/>
        <end position="129"/>
    </location>
</feature>
<organism evidence="8 9">
    <name type="scientific">Heracleum sosnowskyi</name>
    <dbReference type="NCBI Taxonomy" id="360622"/>
    <lineage>
        <taxon>Eukaryota</taxon>
        <taxon>Viridiplantae</taxon>
        <taxon>Streptophyta</taxon>
        <taxon>Embryophyta</taxon>
        <taxon>Tracheophyta</taxon>
        <taxon>Spermatophyta</taxon>
        <taxon>Magnoliopsida</taxon>
        <taxon>eudicotyledons</taxon>
        <taxon>Gunneridae</taxon>
        <taxon>Pentapetalae</taxon>
        <taxon>asterids</taxon>
        <taxon>campanulids</taxon>
        <taxon>Apiales</taxon>
        <taxon>Apiaceae</taxon>
        <taxon>Apioideae</taxon>
        <taxon>apioid superclade</taxon>
        <taxon>Tordylieae</taxon>
        <taxon>Tordyliinae</taxon>
        <taxon>Heracleum</taxon>
    </lineage>
</organism>
<reference evidence="8" key="2">
    <citation type="submission" date="2023-05" db="EMBL/GenBank/DDBJ databases">
        <authorList>
            <person name="Schelkunov M.I."/>
        </authorList>
    </citation>
    <scope>NUCLEOTIDE SEQUENCE</scope>
    <source>
        <strain evidence="8">Hsosn_3</strain>
        <tissue evidence="8">Leaf</tissue>
    </source>
</reference>
<comment type="similarity">
    <text evidence="6">Belongs to the major facilitator superfamily. Phosphate:H(+) symporter (TC 2.A.1.9) family.</text>
</comment>
<comment type="subcellular location">
    <subcellularLocation>
        <location evidence="1">Membrane</location>
        <topology evidence="1">Multi-pass membrane protein</topology>
    </subcellularLocation>
</comment>
<dbReference type="AlphaFoldDB" id="A0AAD8N2I3"/>
<evidence type="ECO:0000256" key="4">
    <source>
        <dbReference type="ARBA" id="ARBA00022989"/>
    </source>
</evidence>
<dbReference type="PANTHER" id="PTHR11654">
    <property type="entry name" value="OLIGOPEPTIDE TRANSPORTER-RELATED"/>
    <property type="match status" value="1"/>
</dbReference>
<dbReference type="Proteomes" id="UP001237642">
    <property type="component" value="Unassembled WGS sequence"/>
</dbReference>
<evidence type="ECO:0000313" key="8">
    <source>
        <dbReference type="EMBL" id="KAK1392493.1"/>
    </source>
</evidence>